<protein>
    <submittedName>
        <fullName evidence="1">DinB family protein</fullName>
    </submittedName>
</protein>
<dbReference type="InterPro" id="IPR034660">
    <property type="entry name" value="DinB/YfiT-like"/>
</dbReference>
<evidence type="ECO:0000313" key="1">
    <source>
        <dbReference type="EMBL" id="RNA66862.1"/>
    </source>
</evidence>
<dbReference type="Gene3D" id="1.20.120.450">
    <property type="entry name" value="dinb family like domain"/>
    <property type="match status" value="1"/>
</dbReference>
<dbReference type="OrthoDB" id="117483at2"/>
<dbReference type="EMBL" id="RHIB01000003">
    <property type="protein sequence ID" value="RNA66862.1"/>
    <property type="molecule type" value="Genomic_DNA"/>
</dbReference>
<comment type="caution">
    <text evidence="1">The sequence shown here is derived from an EMBL/GenBank/DDBJ whole genome shotgun (WGS) entry which is preliminary data.</text>
</comment>
<dbReference type="SUPFAM" id="SSF109854">
    <property type="entry name" value="DinB/YfiT-like putative metalloenzymes"/>
    <property type="match status" value="1"/>
</dbReference>
<name>A0A3M7TN24_9BACI</name>
<gene>
    <name evidence="1" type="ORF">EBO34_16790</name>
</gene>
<accession>A0A3M7TN24</accession>
<evidence type="ECO:0000313" key="2">
    <source>
        <dbReference type="Proteomes" id="UP000278746"/>
    </source>
</evidence>
<reference evidence="1 2" key="1">
    <citation type="submission" date="2018-10" db="EMBL/GenBank/DDBJ databases">
        <title>Bacillus Keqinensis sp. nov., a moderately halophilic bacterium isolated from a saline-alkaline lake.</title>
        <authorList>
            <person name="Wang H."/>
        </authorList>
    </citation>
    <scope>NUCLEOTIDE SEQUENCE [LARGE SCALE GENOMIC DNA]</scope>
    <source>
        <strain evidence="1 2">KQ-3</strain>
    </source>
</reference>
<dbReference type="RefSeq" id="WP_122900726.1">
    <property type="nucleotide sequence ID" value="NZ_RHIB01000003.1"/>
</dbReference>
<sequence length="169" mass="19828">MIDYRIVPKVNYTEKIGVLVSMLEHTRAVTLNEIAGLTQYQLDHIPGKKANSIGSLLLHIASIEFVHQIVSFEKRDLTENEYALWRTPLELGAAARNKIKNNPPEYYLKKLSDVRDETLARLKTKDDRWLFEDNKWENGVAYNNYYLWFHVLEDEISHRGQIRTIKKQV</sequence>
<dbReference type="Proteomes" id="UP000278746">
    <property type="component" value="Unassembled WGS sequence"/>
</dbReference>
<dbReference type="Pfam" id="PF04978">
    <property type="entry name" value="MST"/>
    <property type="match status" value="1"/>
</dbReference>
<proteinExistence type="predicted"/>
<dbReference type="AlphaFoldDB" id="A0A3M7TN24"/>
<organism evidence="1 2">
    <name type="scientific">Alteribacter keqinensis</name>
    <dbReference type="NCBI Taxonomy" id="2483800"/>
    <lineage>
        <taxon>Bacteria</taxon>
        <taxon>Bacillati</taxon>
        <taxon>Bacillota</taxon>
        <taxon>Bacilli</taxon>
        <taxon>Bacillales</taxon>
        <taxon>Bacillaceae</taxon>
        <taxon>Alteribacter</taxon>
    </lineage>
</organism>
<dbReference type="InterPro" id="IPR007061">
    <property type="entry name" value="MST-like"/>
</dbReference>
<keyword evidence="2" id="KW-1185">Reference proteome</keyword>